<dbReference type="InterPro" id="IPR029767">
    <property type="entry name" value="WecB-like"/>
</dbReference>
<proteinExistence type="inferred from homology"/>
<dbReference type="PANTHER" id="PTHR43174">
    <property type="entry name" value="UDP-N-ACETYLGLUCOSAMINE 2-EPIMERASE"/>
    <property type="match status" value="1"/>
</dbReference>
<sequence length="299" mass="34444">MEINEISVSNSGKLEVLIIVDTRPEIIRLSAVISRCREYFYTVLTHTDQNYHYNLSSVFFKALNIVEPDVYLNCVGDGLSFTVGNIVAFSYNLMKMIKPDALLILRDINSFLSAISAKRLHIPIFHMEAGNRCKDESLPKGKIVDIISDVNLVYSEPAQKYLHECGIPKERVYVTGLPMAEVLTNYLDKIFASNILESLQFQKKKYILLSAHKEENIDTDENFYSLFHAINFLATNYEMPILYSCLPRSKKKLLSSNFKLDNRVILHEPLGFYDSKKNINEVKQQFLLLDDYNVPLFNY</sequence>
<dbReference type="Pfam" id="PF02350">
    <property type="entry name" value="Epimerase_2"/>
    <property type="match status" value="1"/>
</dbReference>
<comment type="caution">
    <text evidence="3">The sequence shown here is derived from an EMBL/GenBank/DDBJ whole genome shotgun (WGS) entry which is preliminary data.</text>
</comment>
<keyword evidence="1" id="KW-0413">Isomerase</keyword>
<evidence type="ECO:0000313" key="6">
    <source>
        <dbReference type="Proteomes" id="UP000480929"/>
    </source>
</evidence>
<dbReference type="Gene3D" id="3.40.50.2000">
    <property type="entry name" value="Glycogen Phosphorylase B"/>
    <property type="match status" value="2"/>
</dbReference>
<evidence type="ECO:0000313" key="5">
    <source>
        <dbReference type="Proteomes" id="UP000433575"/>
    </source>
</evidence>
<dbReference type="Proteomes" id="UP000433575">
    <property type="component" value="Unassembled WGS sequence"/>
</dbReference>
<dbReference type="PANTHER" id="PTHR43174:SF1">
    <property type="entry name" value="UDP-N-ACETYLGLUCOSAMINE 2-EPIMERASE"/>
    <property type="match status" value="1"/>
</dbReference>
<protein>
    <recommendedName>
        <fullName evidence="2">UDP-N-acetylglucosamine 2-epimerase domain-containing protein</fullName>
    </recommendedName>
</protein>
<gene>
    <name evidence="4" type="ORF">GKD88_09525</name>
    <name evidence="3" type="ORF">GKE08_09725</name>
</gene>
<dbReference type="Proteomes" id="UP000480929">
    <property type="component" value="Unassembled WGS sequence"/>
</dbReference>
<evidence type="ECO:0000259" key="2">
    <source>
        <dbReference type="Pfam" id="PF02350"/>
    </source>
</evidence>
<accession>A0A6N7S6U7</accession>
<dbReference type="EMBL" id="WKPI01000015">
    <property type="protein sequence ID" value="MSC33359.1"/>
    <property type="molecule type" value="Genomic_DNA"/>
</dbReference>
<evidence type="ECO:0000256" key="1">
    <source>
        <dbReference type="RuleBase" id="RU003513"/>
    </source>
</evidence>
<dbReference type="RefSeq" id="WP_154238856.1">
    <property type="nucleotide sequence ID" value="NZ_WKPI01000015.1"/>
</dbReference>
<evidence type="ECO:0000313" key="4">
    <source>
        <dbReference type="EMBL" id="MSC33359.1"/>
    </source>
</evidence>
<evidence type="ECO:0000313" key="3">
    <source>
        <dbReference type="EMBL" id="MSA89604.1"/>
    </source>
</evidence>
<dbReference type="AlphaFoldDB" id="A0A6N7S6U7"/>
<dbReference type="SUPFAM" id="SSF53756">
    <property type="entry name" value="UDP-Glycosyltransferase/glycogen phosphorylase"/>
    <property type="match status" value="1"/>
</dbReference>
<dbReference type="InterPro" id="IPR003331">
    <property type="entry name" value="UDP_GlcNAc_Epimerase_2_dom"/>
</dbReference>
<name>A0A6N7S6U7_9FIRM</name>
<dbReference type="EMBL" id="WKPJ01000013">
    <property type="protein sequence ID" value="MSA89604.1"/>
    <property type="molecule type" value="Genomic_DNA"/>
</dbReference>
<organism evidence="3 5">
    <name type="scientific">Holdemania massiliensis</name>
    <dbReference type="NCBI Taxonomy" id="1468449"/>
    <lineage>
        <taxon>Bacteria</taxon>
        <taxon>Bacillati</taxon>
        <taxon>Bacillota</taxon>
        <taxon>Erysipelotrichia</taxon>
        <taxon>Erysipelotrichales</taxon>
        <taxon>Erysipelotrichaceae</taxon>
        <taxon>Holdemania</taxon>
    </lineage>
</organism>
<keyword evidence="6" id="KW-1185">Reference proteome</keyword>
<comment type="similarity">
    <text evidence="1">Belongs to the UDP-N-acetylglucosamine 2-epimerase family.</text>
</comment>
<feature type="domain" description="UDP-N-acetylglucosamine 2-epimerase" evidence="2">
    <location>
        <begin position="38"/>
        <end position="275"/>
    </location>
</feature>
<dbReference type="OrthoDB" id="9803238at2"/>
<reference evidence="5 6" key="1">
    <citation type="journal article" date="2019" name="Nat. Med.">
        <title>A library of human gut bacterial isolates paired with longitudinal multiomics data enables mechanistic microbiome research.</title>
        <authorList>
            <person name="Poyet M."/>
            <person name="Groussin M."/>
            <person name="Gibbons S.M."/>
            <person name="Avila-Pacheco J."/>
            <person name="Jiang X."/>
            <person name="Kearney S.M."/>
            <person name="Perrotta A.R."/>
            <person name="Berdy B."/>
            <person name="Zhao S."/>
            <person name="Lieberman T.D."/>
            <person name="Swanson P.K."/>
            <person name="Smith M."/>
            <person name="Roesemann S."/>
            <person name="Alexander J.E."/>
            <person name="Rich S.A."/>
            <person name="Livny J."/>
            <person name="Vlamakis H."/>
            <person name="Clish C."/>
            <person name="Bullock K."/>
            <person name="Deik A."/>
            <person name="Scott J."/>
            <person name="Pierce K.A."/>
            <person name="Xavier R.J."/>
            <person name="Alm E.J."/>
        </authorList>
    </citation>
    <scope>NUCLEOTIDE SEQUENCE [LARGE SCALE GENOMIC DNA]</scope>
    <source>
        <strain evidence="3 5">BIOML-A4</strain>
        <strain evidence="4 6">BIOML-A5</strain>
    </source>
</reference>
<dbReference type="GO" id="GO:0016853">
    <property type="term" value="F:isomerase activity"/>
    <property type="evidence" value="ECO:0007669"/>
    <property type="project" value="UniProtKB-KW"/>
</dbReference>